<evidence type="ECO:0000256" key="1">
    <source>
        <dbReference type="ARBA" id="ARBA00022484"/>
    </source>
</evidence>
<dbReference type="Pfam" id="PF00680">
    <property type="entry name" value="RdRP_1"/>
    <property type="match status" value="1"/>
</dbReference>
<protein>
    <submittedName>
        <fullName evidence="7">RNA-dependent RNA polymerase</fullName>
    </submittedName>
</protein>
<keyword evidence="4" id="KW-0547">Nucleotide-binding</keyword>
<keyword evidence="1 7" id="KW-0696">RNA-directed RNA polymerase</keyword>
<dbReference type="InterPro" id="IPR043128">
    <property type="entry name" value="Rev_trsase/Diguanyl_cyclase"/>
</dbReference>
<keyword evidence="3" id="KW-0548">Nucleotidyltransferase</keyword>
<evidence type="ECO:0000256" key="3">
    <source>
        <dbReference type="ARBA" id="ARBA00022695"/>
    </source>
</evidence>
<reference evidence="7" key="1">
    <citation type="submission" date="2020-07" db="EMBL/GenBank/DDBJ databases">
        <title>Partitiviruses infecting Drosophila melanogaster and Aedes aegypti exhibit efficient biparental vertical transmission.</title>
        <authorList>
            <person name="Cross S.T."/>
            <person name="Stenglein M.D."/>
        </authorList>
    </citation>
    <scope>NUCLEOTIDE SEQUENCE</scope>
    <source>
        <strain evidence="7">Vv.PozaRica20</strain>
    </source>
</reference>
<sequence length="537" mass="61453">MKTLPSREGYPVDLRKAGTDRIAEAFTRKHFGDKVVDDVTGKFHRATLTSAEMNDDFMKFDRRHVRMIKQDPVYFSILQTLREELVPEKKIIPFTTGGAWAAPEFPKDKSPGLPYRELGYKTKGEVLDHKSNRNEIMATWYAVGAGNVHHLPDTMIFYRAQICKTDANKIRAVFGYPLTVFSEEVRWVYPLMRYLKTCTNDFPIAYGLEMANGGMQYINEMCNRSPPGSTFVINDYRMFDKTVPPWLIRDAFSILADCFDMGRVESSDGLIWEVDAEKSLLRFKRMMRYFINTPVRLNSGERFMKQGGIPSGSGWTNIVGSILNAIITRYAVYNTTGSLPFADIYMGDDSFVVVEGPVNLEDLATVVEENFGVILNTDKSWVTTSSVNVHFLGYYNLDGVAFKPQDTIIASFIYPERKPDDVQTTCARGLGQLWSSLGSRSAQKWLELVQDIMETHSISSQWIEDYLHRYPNRFRFLKTLGLNPVELGLPEPSLMGVVTIVEPSPIALRQFKSRYRNLKYLYSRYNEEPLPQLELEE</sequence>
<proteinExistence type="predicted"/>
<organism evidence="7">
    <name type="scientific">Verdadero virus</name>
    <dbReference type="NCBI Taxonomy" id="2759333"/>
    <lineage>
        <taxon>Viruses</taxon>
        <taxon>Riboviria</taxon>
        <taxon>Orthornavirae</taxon>
        <taxon>Pisuviricota</taxon>
        <taxon>Duplopiviricetes</taxon>
        <taxon>Durnavirales</taxon>
        <taxon>Partitiviridae</taxon>
    </lineage>
</organism>
<dbReference type="GO" id="GO:0003968">
    <property type="term" value="F:RNA-directed RNA polymerase activity"/>
    <property type="evidence" value="ECO:0007669"/>
    <property type="project" value="UniProtKB-KW"/>
</dbReference>
<dbReference type="GO" id="GO:0000166">
    <property type="term" value="F:nucleotide binding"/>
    <property type="evidence" value="ECO:0007669"/>
    <property type="project" value="UniProtKB-KW"/>
</dbReference>
<keyword evidence="2" id="KW-0808">Transferase</keyword>
<dbReference type="GO" id="GO:0039694">
    <property type="term" value="P:viral RNA genome replication"/>
    <property type="evidence" value="ECO:0007669"/>
    <property type="project" value="InterPro"/>
</dbReference>
<evidence type="ECO:0000256" key="4">
    <source>
        <dbReference type="ARBA" id="ARBA00022741"/>
    </source>
</evidence>
<dbReference type="EMBL" id="MT742174">
    <property type="protein sequence ID" value="QMI58128.1"/>
    <property type="molecule type" value="Genomic_RNA"/>
</dbReference>
<dbReference type="InterPro" id="IPR043502">
    <property type="entry name" value="DNA/RNA_pol_sf"/>
</dbReference>
<evidence type="ECO:0000313" key="7">
    <source>
        <dbReference type="EMBL" id="QMI58128.1"/>
    </source>
</evidence>
<dbReference type="PROSITE" id="PS50507">
    <property type="entry name" value="RDRP_SSRNA_POS"/>
    <property type="match status" value="1"/>
</dbReference>
<keyword evidence="5" id="KW-0693">Viral RNA replication</keyword>
<dbReference type="GO" id="GO:0003723">
    <property type="term" value="F:RNA binding"/>
    <property type="evidence" value="ECO:0007669"/>
    <property type="project" value="InterPro"/>
</dbReference>
<dbReference type="InterPro" id="IPR007094">
    <property type="entry name" value="RNA-dir_pol_PSvirus"/>
</dbReference>
<accession>A0A7D6X0H8</accession>
<evidence type="ECO:0000256" key="2">
    <source>
        <dbReference type="ARBA" id="ARBA00022679"/>
    </source>
</evidence>
<evidence type="ECO:0000256" key="5">
    <source>
        <dbReference type="ARBA" id="ARBA00022953"/>
    </source>
</evidence>
<name>A0A7D6X0H8_9VIRU</name>
<dbReference type="SUPFAM" id="SSF56672">
    <property type="entry name" value="DNA/RNA polymerases"/>
    <property type="match status" value="1"/>
</dbReference>
<dbReference type="InterPro" id="IPR001205">
    <property type="entry name" value="RNA-dir_pol_C"/>
</dbReference>
<feature type="domain" description="RdRp catalytic" evidence="6">
    <location>
        <begin position="229"/>
        <end position="362"/>
    </location>
</feature>
<dbReference type="Gene3D" id="3.30.70.270">
    <property type="match status" value="1"/>
</dbReference>
<evidence type="ECO:0000259" key="6">
    <source>
        <dbReference type="PROSITE" id="PS50507"/>
    </source>
</evidence>
<dbReference type="GO" id="GO:0006351">
    <property type="term" value="P:DNA-templated transcription"/>
    <property type="evidence" value="ECO:0007669"/>
    <property type="project" value="InterPro"/>
</dbReference>